<evidence type="ECO:0000313" key="4">
    <source>
        <dbReference type="Proteomes" id="UP000095038"/>
    </source>
</evidence>
<dbReference type="AlphaFoldDB" id="A0A1D2VB24"/>
<evidence type="ECO:0008006" key="5">
    <source>
        <dbReference type="Google" id="ProtNLM"/>
    </source>
</evidence>
<protein>
    <recommendedName>
        <fullName evidence="5">MARVEL domain-containing protein</fullName>
    </recommendedName>
</protein>
<dbReference type="RefSeq" id="XP_020044970.1">
    <property type="nucleotide sequence ID" value="XM_020192060.1"/>
</dbReference>
<keyword evidence="2" id="KW-0472">Membrane</keyword>
<evidence type="ECO:0000256" key="1">
    <source>
        <dbReference type="SAM" id="MobiDB-lite"/>
    </source>
</evidence>
<feature type="transmembrane region" description="Helical" evidence="2">
    <location>
        <begin position="75"/>
        <end position="93"/>
    </location>
</feature>
<keyword evidence="4" id="KW-1185">Reference proteome</keyword>
<dbReference type="Proteomes" id="UP000095038">
    <property type="component" value="Unassembled WGS sequence"/>
</dbReference>
<evidence type="ECO:0000256" key="2">
    <source>
        <dbReference type="SAM" id="Phobius"/>
    </source>
</evidence>
<sequence>MGVSNLLDDAVYLFTIVWAAISWFIFFVSTAYTQNKFGTFMGLAWFAVFFQLFVLVLVIVFQFNDFIYPRRFATFLNSSLVISFLLNVIITDAFIHPSFFGYCVALGVGAMLSAMTDFIWIFYFSLEPNEPLRKRSLKKSYLNKHNNAPNPPQITPKESLDNNYNA</sequence>
<keyword evidence="2" id="KW-1133">Transmembrane helix</keyword>
<feature type="region of interest" description="Disordered" evidence="1">
    <location>
        <begin position="143"/>
        <end position="166"/>
    </location>
</feature>
<keyword evidence="2" id="KW-0812">Transmembrane</keyword>
<feature type="transmembrane region" description="Helical" evidence="2">
    <location>
        <begin position="99"/>
        <end position="126"/>
    </location>
</feature>
<organism evidence="3 4">
    <name type="scientific">Ascoidea rubescens DSM 1968</name>
    <dbReference type="NCBI Taxonomy" id="1344418"/>
    <lineage>
        <taxon>Eukaryota</taxon>
        <taxon>Fungi</taxon>
        <taxon>Dikarya</taxon>
        <taxon>Ascomycota</taxon>
        <taxon>Saccharomycotina</taxon>
        <taxon>Saccharomycetes</taxon>
        <taxon>Ascoideaceae</taxon>
        <taxon>Ascoidea</taxon>
    </lineage>
</organism>
<name>A0A1D2VB24_9ASCO</name>
<proteinExistence type="predicted"/>
<feature type="transmembrane region" description="Helical" evidence="2">
    <location>
        <begin position="12"/>
        <end position="32"/>
    </location>
</feature>
<gene>
    <name evidence="3" type="ORF">ASCRUDRAFT_72345</name>
</gene>
<reference evidence="4" key="1">
    <citation type="submission" date="2016-05" db="EMBL/GenBank/DDBJ databases">
        <title>Comparative genomics of biotechnologically important yeasts.</title>
        <authorList>
            <consortium name="DOE Joint Genome Institute"/>
            <person name="Riley R."/>
            <person name="Haridas S."/>
            <person name="Wolfe K.H."/>
            <person name="Lopes M.R."/>
            <person name="Hittinger C.T."/>
            <person name="Goker M."/>
            <person name="Salamov A."/>
            <person name="Wisecaver J."/>
            <person name="Long T.M."/>
            <person name="Aerts A.L."/>
            <person name="Barry K."/>
            <person name="Choi C."/>
            <person name="Clum A."/>
            <person name="Coughlan A.Y."/>
            <person name="Deshpande S."/>
            <person name="Douglass A.P."/>
            <person name="Hanson S.J."/>
            <person name="Klenk H.-P."/>
            <person name="Labutti K."/>
            <person name="Lapidus A."/>
            <person name="Lindquist E."/>
            <person name="Lipzen A."/>
            <person name="Meier-Kolthoff J.P."/>
            <person name="Ohm R.A."/>
            <person name="Otillar R.P."/>
            <person name="Pangilinan J."/>
            <person name="Peng Y."/>
            <person name="Rokas A."/>
            <person name="Rosa C.A."/>
            <person name="Scheuner C."/>
            <person name="Sibirny A.A."/>
            <person name="Slot J.C."/>
            <person name="Stielow J.B."/>
            <person name="Sun H."/>
            <person name="Kurtzman C.P."/>
            <person name="Blackwell M."/>
            <person name="Grigoriev I.V."/>
            <person name="Jeffries T.W."/>
        </authorList>
    </citation>
    <scope>NUCLEOTIDE SEQUENCE [LARGE SCALE GENOMIC DNA]</scope>
    <source>
        <strain evidence="4">DSM 1968</strain>
    </source>
</reference>
<dbReference type="InParanoid" id="A0A1D2VB24"/>
<accession>A0A1D2VB24</accession>
<evidence type="ECO:0000313" key="3">
    <source>
        <dbReference type="EMBL" id="ODV58663.1"/>
    </source>
</evidence>
<feature type="transmembrane region" description="Helical" evidence="2">
    <location>
        <begin position="44"/>
        <end position="63"/>
    </location>
</feature>
<dbReference type="GeneID" id="30965696"/>
<dbReference type="EMBL" id="KV454490">
    <property type="protein sequence ID" value="ODV58663.1"/>
    <property type="molecule type" value="Genomic_DNA"/>
</dbReference>